<dbReference type="GO" id="GO:0000287">
    <property type="term" value="F:magnesium ion binding"/>
    <property type="evidence" value="ECO:0007669"/>
    <property type="project" value="InterPro"/>
</dbReference>
<dbReference type="Proteomes" id="UP000474024">
    <property type="component" value="Unassembled WGS sequence"/>
</dbReference>
<keyword evidence="2" id="KW-1185">Reference proteome</keyword>
<protein>
    <submittedName>
        <fullName evidence="1">Uncharacterized protein</fullName>
    </submittedName>
</protein>
<evidence type="ECO:0000313" key="1">
    <source>
        <dbReference type="EMBL" id="MST73441.1"/>
    </source>
</evidence>
<dbReference type="GO" id="GO:0006281">
    <property type="term" value="P:DNA repair"/>
    <property type="evidence" value="ECO:0007669"/>
    <property type="project" value="InterPro"/>
</dbReference>
<accession>A0A6L5YP25</accession>
<gene>
    <name evidence="1" type="ORF">FYJ75_00140</name>
</gene>
<dbReference type="InterPro" id="IPR036614">
    <property type="entry name" value="RusA-like_sf"/>
</dbReference>
<name>A0A6L5YP25_9FIRM</name>
<dbReference type="EMBL" id="VUNI01000001">
    <property type="protein sequence ID" value="MST73441.1"/>
    <property type="molecule type" value="Genomic_DNA"/>
</dbReference>
<comment type="caution">
    <text evidence="1">The sequence shown here is derived from an EMBL/GenBank/DDBJ whole genome shotgun (WGS) entry which is preliminary data.</text>
</comment>
<dbReference type="SUPFAM" id="SSF103084">
    <property type="entry name" value="Holliday junction resolvase RusA"/>
    <property type="match status" value="1"/>
</dbReference>
<proteinExistence type="predicted"/>
<evidence type="ECO:0000313" key="2">
    <source>
        <dbReference type="Proteomes" id="UP000474024"/>
    </source>
</evidence>
<sequence length="142" mass="16661">MEHKFVILGRLDGLNTYTAANRTNYRKGGAMKRNNEETIIWSIRQQLRGVHIDKPVLIYYRFFEPNRRRDNDNILSCASKFVQDSLVKTHVLDDDSQKYIPHFYFDTDIDQSNPRIEVTLTELTEEQAKMPLATLLNDLGKR</sequence>
<organism evidence="1 2">
    <name type="scientific">Roseburia porci</name>
    <dbReference type="NCBI Taxonomy" id="2605790"/>
    <lineage>
        <taxon>Bacteria</taxon>
        <taxon>Bacillati</taxon>
        <taxon>Bacillota</taxon>
        <taxon>Clostridia</taxon>
        <taxon>Lachnospirales</taxon>
        <taxon>Lachnospiraceae</taxon>
        <taxon>Roseburia</taxon>
    </lineage>
</organism>
<dbReference type="Gene3D" id="3.30.1330.70">
    <property type="entry name" value="Holliday junction resolvase RusA"/>
    <property type="match status" value="1"/>
</dbReference>
<dbReference type="GO" id="GO:0006310">
    <property type="term" value="P:DNA recombination"/>
    <property type="evidence" value="ECO:0007669"/>
    <property type="project" value="InterPro"/>
</dbReference>
<dbReference type="AlphaFoldDB" id="A0A6L5YP25"/>
<reference evidence="1 2" key="1">
    <citation type="submission" date="2019-08" db="EMBL/GenBank/DDBJ databases">
        <title>In-depth cultivation of the pig gut microbiome towards novel bacterial diversity and tailored functional studies.</title>
        <authorList>
            <person name="Wylensek D."/>
            <person name="Hitch T.C.A."/>
            <person name="Clavel T."/>
        </authorList>
    </citation>
    <scope>NUCLEOTIDE SEQUENCE [LARGE SCALE GENOMIC DNA]</scope>
    <source>
        <strain evidence="1 2">MUC/MUC-530-WT-4D</strain>
    </source>
</reference>
<dbReference type="RefSeq" id="WP_154427612.1">
    <property type="nucleotide sequence ID" value="NZ_VUNI01000001.1"/>
</dbReference>